<reference evidence="1 2" key="1">
    <citation type="submission" date="2014-04" db="EMBL/GenBank/DDBJ databases">
        <title>Draft genome sequence of Bacillus azotoformans MEV2011, a (co-) denitrifying strain unable to grow in the presence of oxygen.</title>
        <authorList>
            <person name="Nielsen M."/>
            <person name="Schreiber L."/>
            <person name="Finster K."/>
            <person name="Schramm A."/>
        </authorList>
    </citation>
    <scope>NUCLEOTIDE SEQUENCE [LARGE SCALE GENOMIC DNA]</scope>
    <source>
        <strain evidence="1 2">MEV2011</strain>
    </source>
</reference>
<dbReference type="RefSeq" id="WP_035196237.1">
    <property type="nucleotide sequence ID" value="NZ_JJRY01000011.1"/>
</dbReference>
<protein>
    <submittedName>
        <fullName evidence="1">Uncharacterized protein</fullName>
    </submittedName>
</protein>
<dbReference type="Proteomes" id="UP000027936">
    <property type="component" value="Unassembled WGS sequence"/>
</dbReference>
<dbReference type="EMBL" id="JJRY01000011">
    <property type="protein sequence ID" value="KEF37794.1"/>
    <property type="molecule type" value="Genomic_DNA"/>
</dbReference>
<accession>A0A072NJB6</accession>
<dbReference type="OrthoDB" id="2679871at2"/>
<comment type="caution">
    <text evidence="1">The sequence shown here is derived from an EMBL/GenBank/DDBJ whole genome shotgun (WGS) entry which is preliminary data.</text>
</comment>
<proteinExistence type="predicted"/>
<evidence type="ECO:0000313" key="2">
    <source>
        <dbReference type="Proteomes" id="UP000027936"/>
    </source>
</evidence>
<gene>
    <name evidence="1" type="ORF">M670_02825</name>
</gene>
<sequence>MEETRLEQLPNIEYISGFSYLFRLLSHLTSSRELFEHKVHVIMQLSSHLTSGNFSKADIEAMFAQYQKRQLDSIINSLIDGGWLDRQDGTLTYEFTNPGMLFTRFLPFLYKGDEMDGMAFQLALKDMLEAAEHMNLGIVSLEFLRNQSIHAVMRNIEEIEAALISKNEARIKEALHKTDKFLDNIGDFIKRFKDINQYKRKNKLEITEKDKESIQCLFDFEMKITTLFEYRKRALIQVASMGNGVFTKEDVDRFLYQTTFDQLSLLLWNAHYTPSHSKWIDTDGIVVALEEFLRLKKLHTSRKISPRVYGGHEAPKNFEPSYIEKTLNHIRLLLDKNEDIKLEDFLFQFNNQTDVFMYLSSINFLSEKSFTPFELHSTVRTKEFDHKILRLLSEALLQRRK</sequence>
<evidence type="ECO:0000313" key="1">
    <source>
        <dbReference type="EMBL" id="KEF37794.1"/>
    </source>
</evidence>
<organism evidence="1 2">
    <name type="scientific">Schinkia azotoformans MEV2011</name>
    <dbReference type="NCBI Taxonomy" id="1348973"/>
    <lineage>
        <taxon>Bacteria</taxon>
        <taxon>Bacillati</taxon>
        <taxon>Bacillota</taxon>
        <taxon>Bacilli</taxon>
        <taxon>Bacillales</taxon>
        <taxon>Bacillaceae</taxon>
        <taxon>Calidifontibacillus/Schinkia group</taxon>
        <taxon>Schinkia</taxon>
    </lineage>
</organism>
<dbReference type="PATRIC" id="fig|1348973.3.peg.2732"/>
<dbReference type="AlphaFoldDB" id="A0A072NJB6"/>
<name>A0A072NJB6_SCHAZ</name>